<reference evidence="9 10" key="1">
    <citation type="submission" date="2020-08" db="EMBL/GenBank/DDBJ databases">
        <title>Genomic Encyclopedia of Type Strains, Phase IV (KMG-IV): sequencing the most valuable type-strain genomes for metagenomic binning, comparative biology and taxonomic classification.</title>
        <authorList>
            <person name="Goeker M."/>
        </authorList>
    </citation>
    <scope>NUCLEOTIDE SEQUENCE [LARGE SCALE GENOMIC DNA]</scope>
    <source>
        <strain evidence="9 10">DSM 29007</strain>
    </source>
</reference>
<dbReference type="Gene3D" id="1.10.10.60">
    <property type="entry name" value="Homeodomain-like"/>
    <property type="match status" value="1"/>
</dbReference>
<dbReference type="PANTHER" id="PTHR32071">
    <property type="entry name" value="TRANSCRIPTIONAL REGULATORY PROTEIN"/>
    <property type="match status" value="1"/>
</dbReference>
<dbReference type="GO" id="GO:0000160">
    <property type="term" value="P:phosphorelay signal transduction system"/>
    <property type="evidence" value="ECO:0007669"/>
    <property type="project" value="InterPro"/>
</dbReference>
<keyword evidence="1" id="KW-0547">Nucleotide-binding</keyword>
<dbReference type="Gene3D" id="1.10.8.60">
    <property type="match status" value="1"/>
</dbReference>
<dbReference type="PROSITE" id="PS50110">
    <property type="entry name" value="RESPONSE_REGULATORY"/>
    <property type="match status" value="1"/>
</dbReference>
<dbReference type="InterPro" id="IPR011006">
    <property type="entry name" value="CheY-like_superfamily"/>
</dbReference>
<dbReference type="PANTHER" id="PTHR32071:SF117">
    <property type="entry name" value="PTS-DEPENDENT DIHYDROXYACETONE KINASE OPERON REGULATORY PROTEIN-RELATED"/>
    <property type="match status" value="1"/>
</dbReference>
<keyword evidence="5" id="KW-0804">Transcription</keyword>
<keyword evidence="10" id="KW-1185">Reference proteome</keyword>
<dbReference type="EMBL" id="JACHIA010000006">
    <property type="protein sequence ID" value="MBB6071019.1"/>
    <property type="molecule type" value="Genomic_DNA"/>
</dbReference>
<dbReference type="SUPFAM" id="SSF46689">
    <property type="entry name" value="Homeodomain-like"/>
    <property type="match status" value="1"/>
</dbReference>
<dbReference type="SMART" id="SM00448">
    <property type="entry name" value="REC"/>
    <property type="match status" value="1"/>
</dbReference>
<dbReference type="Gene3D" id="3.40.50.300">
    <property type="entry name" value="P-loop containing nucleotide triphosphate hydrolases"/>
    <property type="match status" value="1"/>
</dbReference>
<sequence>MPASILIVDDEANIRRMLGSLLRAEGYRTREAGSGLGALAEVQSEEPDAVLMDLYMGSESGLDALPRLREAAPELPVIMMSGRASLSDAVKATRLGAFHFIEKPLSPEAVLLTLGSALELRKARDLNRALREELGDRDEMVGRSPGVERVRQMIARVAPTDARVLITGESGTGKEVAASAIHYRSGRAGGPFIKLNCAAIPKDLVESEMFGHERGAFTGATERRRGRFEVASGGTLFLDEIGDLSLAAQAKLLRALEQGEIERVGGTETITVDVRILTATNKDLRAEVAAGRFREDLYFRLHVIPLHLPPLRERPGDVALLVDHFMAHNQRRHALRPPRLEAAALEALIRHPWPGNVRELANILERICILYAGTDVGAAEIRAVLAGAGPMPEDAPAYRDDDERSLNERLDDYERQLLTGALDSAEGNVAEAARKLQTDRGNLYRRMRRLDIVR</sequence>
<accession>A0A841GZB1</accession>
<keyword evidence="4" id="KW-0238">DNA-binding</keyword>
<keyword evidence="3" id="KW-0805">Transcription regulation</keyword>
<dbReference type="InterPro" id="IPR002078">
    <property type="entry name" value="Sigma_54_int"/>
</dbReference>
<dbReference type="GO" id="GO:0005524">
    <property type="term" value="F:ATP binding"/>
    <property type="evidence" value="ECO:0007669"/>
    <property type="project" value="UniProtKB-KW"/>
</dbReference>
<proteinExistence type="predicted"/>
<dbReference type="Pfam" id="PF25601">
    <property type="entry name" value="AAA_lid_14"/>
    <property type="match status" value="1"/>
</dbReference>
<dbReference type="GO" id="GO:0006355">
    <property type="term" value="P:regulation of DNA-templated transcription"/>
    <property type="evidence" value="ECO:0007669"/>
    <property type="project" value="InterPro"/>
</dbReference>
<evidence type="ECO:0000259" key="8">
    <source>
        <dbReference type="PROSITE" id="PS50110"/>
    </source>
</evidence>
<feature type="domain" description="Sigma-54 factor interaction" evidence="7">
    <location>
        <begin position="140"/>
        <end position="369"/>
    </location>
</feature>
<dbReference type="GO" id="GO:0043565">
    <property type="term" value="F:sequence-specific DNA binding"/>
    <property type="evidence" value="ECO:0007669"/>
    <property type="project" value="InterPro"/>
</dbReference>
<dbReference type="FunFam" id="3.40.50.300:FF:000006">
    <property type="entry name" value="DNA-binding transcriptional regulator NtrC"/>
    <property type="match status" value="1"/>
</dbReference>
<dbReference type="Gene3D" id="3.40.50.2300">
    <property type="match status" value="1"/>
</dbReference>
<dbReference type="RefSeq" id="WP_170033502.1">
    <property type="nucleotide sequence ID" value="NZ_JABDTL010000001.1"/>
</dbReference>
<evidence type="ECO:0000256" key="2">
    <source>
        <dbReference type="ARBA" id="ARBA00022840"/>
    </source>
</evidence>
<dbReference type="SUPFAM" id="SSF52540">
    <property type="entry name" value="P-loop containing nucleoside triphosphate hydrolases"/>
    <property type="match status" value="1"/>
</dbReference>
<dbReference type="Pfam" id="PF00158">
    <property type="entry name" value="Sigma54_activat"/>
    <property type="match status" value="1"/>
</dbReference>
<dbReference type="Pfam" id="PF00072">
    <property type="entry name" value="Response_reg"/>
    <property type="match status" value="1"/>
</dbReference>
<keyword evidence="6" id="KW-0597">Phosphoprotein</keyword>
<dbReference type="InterPro" id="IPR025943">
    <property type="entry name" value="Sigma_54_int_dom_ATP-bd_2"/>
</dbReference>
<gene>
    <name evidence="9" type="ORF">HNQ61_002641</name>
</gene>
<dbReference type="PRINTS" id="PR01590">
    <property type="entry name" value="HTHFIS"/>
</dbReference>
<evidence type="ECO:0000313" key="10">
    <source>
        <dbReference type="Proteomes" id="UP000582837"/>
    </source>
</evidence>
<keyword evidence="2" id="KW-0067">ATP-binding</keyword>
<protein>
    <submittedName>
        <fullName evidence="9">Two-component system nitrogen regulation response regulator NtrX</fullName>
    </submittedName>
</protein>
<dbReference type="Proteomes" id="UP000582837">
    <property type="component" value="Unassembled WGS sequence"/>
</dbReference>
<dbReference type="Pfam" id="PF02954">
    <property type="entry name" value="HTH_8"/>
    <property type="match status" value="1"/>
</dbReference>
<dbReference type="InterPro" id="IPR027417">
    <property type="entry name" value="P-loop_NTPase"/>
</dbReference>
<dbReference type="InterPro" id="IPR058031">
    <property type="entry name" value="AAA_lid_NorR"/>
</dbReference>
<evidence type="ECO:0000256" key="6">
    <source>
        <dbReference type="PROSITE-ProRule" id="PRU00169"/>
    </source>
</evidence>
<evidence type="ECO:0000313" key="9">
    <source>
        <dbReference type="EMBL" id="MBB6071019.1"/>
    </source>
</evidence>
<dbReference type="PROSITE" id="PS00676">
    <property type="entry name" value="SIGMA54_INTERACT_2"/>
    <property type="match status" value="1"/>
</dbReference>
<feature type="domain" description="Response regulatory" evidence="8">
    <location>
        <begin position="4"/>
        <end position="118"/>
    </location>
</feature>
<dbReference type="InterPro" id="IPR002197">
    <property type="entry name" value="HTH_Fis"/>
</dbReference>
<dbReference type="InterPro" id="IPR003593">
    <property type="entry name" value="AAA+_ATPase"/>
</dbReference>
<dbReference type="InterPro" id="IPR025944">
    <property type="entry name" value="Sigma_54_int_dom_CS"/>
</dbReference>
<evidence type="ECO:0000259" key="7">
    <source>
        <dbReference type="PROSITE" id="PS50045"/>
    </source>
</evidence>
<dbReference type="SMART" id="SM00382">
    <property type="entry name" value="AAA"/>
    <property type="match status" value="1"/>
</dbReference>
<dbReference type="InterPro" id="IPR001789">
    <property type="entry name" value="Sig_transdc_resp-reg_receiver"/>
</dbReference>
<dbReference type="PROSITE" id="PS50045">
    <property type="entry name" value="SIGMA54_INTERACT_4"/>
    <property type="match status" value="1"/>
</dbReference>
<dbReference type="AlphaFoldDB" id="A0A841GZB1"/>
<organism evidence="9 10">
    <name type="scientific">Longimicrobium terrae</name>
    <dbReference type="NCBI Taxonomy" id="1639882"/>
    <lineage>
        <taxon>Bacteria</taxon>
        <taxon>Pseudomonadati</taxon>
        <taxon>Gemmatimonadota</taxon>
        <taxon>Longimicrobiia</taxon>
        <taxon>Longimicrobiales</taxon>
        <taxon>Longimicrobiaceae</taxon>
        <taxon>Longimicrobium</taxon>
    </lineage>
</organism>
<name>A0A841GZB1_9BACT</name>
<dbReference type="PROSITE" id="PS00688">
    <property type="entry name" value="SIGMA54_INTERACT_3"/>
    <property type="match status" value="1"/>
</dbReference>
<comment type="caution">
    <text evidence="9">The sequence shown here is derived from an EMBL/GenBank/DDBJ whole genome shotgun (WGS) entry which is preliminary data.</text>
</comment>
<dbReference type="InterPro" id="IPR009057">
    <property type="entry name" value="Homeodomain-like_sf"/>
</dbReference>
<dbReference type="SUPFAM" id="SSF52172">
    <property type="entry name" value="CheY-like"/>
    <property type="match status" value="1"/>
</dbReference>
<evidence type="ECO:0000256" key="4">
    <source>
        <dbReference type="ARBA" id="ARBA00023125"/>
    </source>
</evidence>
<evidence type="ECO:0000256" key="3">
    <source>
        <dbReference type="ARBA" id="ARBA00023015"/>
    </source>
</evidence>
<evidence type="ECO:0000256" key="1">
    <source>
        <dbReference type="ARBA" id="ARBA00022741"/>
    </source>
</evidence>
<evidence type="ECO:0000256" key="5">
    <source>
        <dbReference type="ARBA" id="ARBA00023163"/>
    </source>
</evidence>
<dbReference type="CDD" id="cd00009">
    <property type="entry name" value="AAA"/>
    <property type="match status" value="1"/>
</dbReference>
<feature type="modified residue" description="4-aspartylphosphate" evidence="6">
    <location>
        <position position="53"/>
    </location>
</feature>